<reference evidence="7 8" key="1">
    <citation type="submission" date="2021-03" db="EMBL/GenBank/DDBJ databases">
        <title>Genomic Encyclopedia of Type Strains, Phase IV (KMG-IV): sequencing the most valuable type-strain genomes for metagenomic binning, comparative biology and taxonomic classification.</title>
        <authorList>
            <person name="Goeker M."/>
        </authorList>
    </citation>
    <scope>NUCLEOTIDE SEQUENCE [LARGE SCALE GENOMIC DNA]</scope>
    <source>
        <strain evidence="7 8">DSM 25790</strain>
    </source>
</reference>
<keyword evidence="8" id="KW-1185">Reference proteome</keyword>
<dbReference type="PANTHER" id="PTHR41335">
    <property type="entry name" value="MEMBRANE PROTEIN-RELATED"/>
    <property type="match status" value="1"/>
</dbReference>
<accession>A0ABS4S885</accession>
<gene>
    <name evidence="7" type="ORF">J2Z81_000545</name>
</gene>
<sequence length="112" mass="12805">MKGQSYAILVIIFVIIVAIFAVTNVDTVEVNYLFWSAESPLIFIILFSVLMGGIITATAGLFKMYRLQRENGTLKKENQNLQHTVKKYLPAEEQEKIIETKQQPEGKENRNK</sequence>
<evidence type="ECO:0000313" key="7">
    <source>
        <dbReference type="EMBL" id="MBP2256612.1"/>
    </source>
</evidence>
<evidence type="ECO:0000256" key="5">
    <source>
        <dbReference type="SAM" id="Phobius"/>
    </source>
</evidence>
<keyword evidence="3 5" id="KW-1133">Transmembrane helix</keyword>
<keyword evidence="1" id="KW-1003">Cell membrane</keyword>
<evidence type="ECO:0000256" key="2">
    <source>
        <dbReference type="ARBA" id="ARBA00022692"/>
    </source>
</evidence>
<dbReference type="Proteomes" id="UP001519294">
    <property type="component" value="Unassembled WGS sequence"/>
</dbReference>
<evidence type="ECO:0000313" key="8">
    <source>
        <dbReference type="Proteomes" id="UP001519294"/>
    </source>
</evidence>
<protein>
    <submittedName>
        <fullName evidence="7">Integral membrane protein</fullName>
    </submittedName>
</protein>
<evidence type="ECO:0000259" key="6">
    <source>
        <dbReference type="Pfam" id="PF06305"/>
    </source>
</evidence>
<dbReference type="PANTHER" id="PTHR41335:SF1">
    <property type="entry name" value="MEMBRANE PROTEIN"/>
    <property type="match status" value="1"/>
</dbReference>
<dbReference type="Pfam" id="PF06305">
    <property type="entry name" value="LapA_dom"/>
    <property type="match status" value="1"/>
</dbReference>
<feature type="transmembrane region" description="Helical" evidence="5">
    <location>
        <begin position="7"/>
        <end position="25"/>
    </location>
</feature>
<evidence type="ECO:0000256" key="3">
    <source>
        <dbReference type="ARBA" id="ARBA00022989"/>
    </source>
</evidence>
<dbReference type="InterPro" id="IPR010445">
    <property type="entry name" value="LapA_dom"/>
</dbReference>
<dbReference type="EMBL" id="JAGIKX010000002">
    <property type="protein sequence ID" value="MBP2256612.1"/>
    <property type="molecule type" value="Genomic_DNA"/>
</dbReference>
<keyword evidence="2 5" id="KW-0812">Transmembrane</keyword>
<feature type="transmembrane region" description="Helical" evidence="5">
    <location>
        <begin position="41"/>
        <end position="62"/>
    </location>
</feature>
<feature type="domain" description="Lipopolysaccharide assembly protein A" evidence="6">
    <location>
        <begin position="24"/>
        <end position="83"/>
    </location>
</feature>
<comment type="caution">
    <text evidence="7">The sequence shown here is derived from an EMBL/GenBank/DDBJ whole genome shotgun (WGS) entry which is preliminary data.</text>
</comment>
<dbReference type="RefSeq" id="WP_029269183.1">
    <property type="nucleotide sequence ID" value="NZ_JAGIKX010000002.1"/>
</dbReference>
<keyword evidence="4 5" id="KW-0472">Membrane</keyword>
<organism evidence="7 8">
    <name type="scientific">Virgibacillus alimentarius</name>
    <dbReference type="NCBI Taxonomy" id="698769"/>
    <lineage>
        <taxon>Bacteria</taxon>
        <taxon>Bacillati</taxon>
        <taxon>Bacillota</taxon>
        <taxon>Bacilli</taxon>
        <taxon>Bacillales</taxon>
        <taxon>Bacillaceae</taxon>
        <taxon>Virgibacillus</taxon>
    </lineage>
</organism>
<evidence type="ECO:0000256" key="4">
    <source>
        <dbReference type="ARBA" id="ARBA00023136"/>
    </source>
</evidence>
<evidence type="ECO:0000256" key="1">
    <source>
        <dbReference type="ARBA" id="ARBA00022475"/>
    </source>
</evidence>
<proteinExistence type="predicted"/>
<name>A0ABS4S885_9BACI</name>